<dbReference type="InterPro" id="IPR038740">
    <property type="entry name" value="BioF2-like_GNAT_dom"/>
</dbReference>
<accession>A0A0G0TRC6</accession>
<dbReference type="Gene3D" id="3.40.630.30">
    <property type="match status" value="1"/>
</dbReference>
<comment type="caution">
    <text evidence="2">The sequence shown here is derived from an EMBL/GenBank/DDBJ whole genome shotgun (WGS) entry which is preliminary data.</text>
</comment>
<dbReference type="EMBL" id="LBZW01000006">
    <property type="protein sequence ID" value="KKR79549.1"/>
    <property type="molecule type" value="Genomic_DNA"/>
</dbReference>
<dbReference type="AlphaFoldDB" id="A0A0G0TRC6"/>
<dbReference type="SUPFAM" id="SSF55729">
    <property type="entry name" value="Acyl-CoA N-acyltransferases (Nat)"/>
    <property type="match status" value="1"/>
</dbReference>
<dbReference type="Proteomes" id="UP000034749">
    <property type="component" value="Unassembled WGS sequence"/>
</dbReference>
<dbReference type="Pfam" id="PF13480">
    <property type="entry name" value="Acetyltransf_6"/>
    <property type="match status" value="1"/>
</dbReference>
<sequence>MDYRWIENIRDFQNISQNWDQVLLDSNSDNPFLLSDFILTWWKYYHSGNHLRILVIYEDGKLMGGIPLYLRKEGWKRGFLKTLYYIGDGTANYTEPLFPLSKNFWNIFLNALKSENDWDLLHLFNVRGQSNLVQEFNPRLLDSKISVKLIQDHLNWAIDLSQGLEKYQAQLSKKLKKDLKQKRRQAMEFYGGLTLKEVNDTEEVKKYFDLYVNFSRQSFEARKERSNFNDASYAQFFKNFLVLMSQNGRLTTHVLFVGGKTAAINFGYRFGKGLNCVLTAFNDEFHSLRPGYLLIEEIIKKTVLDRENYYNWYGHYKFYKSQICNLVEPLYRIKVFKKNIYTYSLHYIEENMRHIRQSYVRQ</sequence>
<evidence type="ECO:0000313" key="2">
    <source>
        <dbReference type="EMBL" id="KKR79549.1"/>
    </source>
</evidence>
<evidence type="ECO:0000259" key="1">
    <source>
        <dbReference type="Pfam" id="PF13480"/>
    </source>
</evidence>
<reference evidence="2 3" key="1">
    <citation type="journal article" date="2015" name="Nature">
        <title>rRNA introns, odd ribosomes, and small enigmatic genomes across a large radiation of phyla.</title>
        <authorList>
            <person name="Brown C.T."/>
            <person name="Hug L.A."/>
            <person name="Thomas B.C."/>
            <person name="Sharon I."/>
            <person name="Castelle C.J."/>
            <person name="Singh A."/>
            <person name="Wilkins M.J."/>
            <person name="Williams K.H."/>
            <person name="Banfield J.F."/>
        </authorList>
    </citation>
    <scope>NUCLEOTIDE SEQUENCE [LARGE SCALE GENOMIC DNA]</scope>
</reference>
<protein>
    <recommendedName>
        <fullName evidence="1">BioF2-like acetyltransferase domain-containing protein</fullName>
    </recommendedName>
</protein>
<name>A0A0G0TRC6_9BACT</name>
<evidence type="ECO:0000313" key="3">
    <source>
        <dbReference type="Proteomes" id="UP000034749"/>
    </source>
</evidence>
<dbReference type="InterPro" id="IPR016181">
    <property type="entry name" value="Acyl_CoA_acyltransferase"/>
</dbReference>
<proteinExistence type="predicted"/>
<organism evidence="2 3">
    <name type="scientific">Candidatus Nomurabacteria bacterium GW2011_GWA2_40_9</name>
    <dbReference type="NCBI Taxonomy" id="1618734"/>
    <lineage>
        <taxon>Bacteria</taxon>
        <taxon>Candidatus Nomuraibacteriota</taxon>
    </lineage>
</organism>
<gene>
    <name evidence="2" type="ORF">UU24_C0006G0043</name>
</gene>
<feature type="domain" description="BioF2-like acetyltransferase" evidence="1">
    <location>
        <begin position="174"/>
        <end position="320"/>
    </location>
</feature>